<dbReference type="InterPro" id="IPR011990">
    <property type="entry name" value="TPR-like_helical_dom_sf"/>
</dbReference>
<evidence type="ECO:0000256" key="2">
    <source>
        <dbReference type="ARBA" id="ARBA00022803"/>
    </source>
</evidence>
<dbReference type="STRING" id="181874.A0A409Y9Q5"/>
<dbReference type="SMART" id="SM00028">
    <property type="entry name" value="TPR"/>
    <property type="match status" value="11"/>
</dbReference>
<feature type="repeat" description="TPR" evidence="3">
    <location>
        <begin position="38"/>
        <end position="71"/>
    </location>
</feature>
<dbReference type="InterPro" id="IPR019734">
    <property type="entry name" value="TPR_rpt"/>
</dbReference>
<dbReference type="Gene3D" id="1.25.40.10">
    <property type="entry name" value="Tetratricopeptide repeat domain"/>
    <property type="match status" value="4"/>
</dbReference>
<accession>A0A409Y9Q5</accession>
<dbReference type="PANTHER" id="PTHR15704:SF7">
    <property type="entry name" value="SUPERKILLER COMPLEX PROTEIN 3"/>
    <property type="match status" value="1"/>
</dbReference>
<organism evidence="4 5">
    <name type="scientific">Panaeolus cyanescens</name>
    <dbReference type="NCBI Taxonomy" id="181874"/>
    <lineage>
        <taxon>Eukaryota</taxon>
        <taxon>Fungi</taxon>
        <taxon>Dikarya</taxon>
        <taxon>Basidiomycota</taxon>
        <taxon>Agaricomycotina</taxon>
        <taxon>Agaricomycetes</taxon>
        <taxon>Agaricomycetidae</taxon>
        <taxon>Agaricales</taxon>
        <taxon>Agaricineae</taxon>
        <taxon>Galeropsidaceae</taxon>
        <taxon>Panaeolus</taxon>
    </lineage>
</organism>
<feature type="repeat" description="TPR" evidence="3">
    <location>
        <begin position="664"/>
        <end position="697"/>
    </location>
</feature>
<feature type="repeat" description="TPR" evidence="3">
    <location>
        <begin position="698"/>
        <end position="731"/>
    </location>
</feature>
<evidence type="ECO:0000256" key="3">
    <source>
        <dbReference type="PROSITE-ProRule" id="PRU00339"/>
    </source>
</evidence>
<dbReference type="OrthoDB" id="421075at2759"/>
<name>A0A409Y9Q5_9AGAR</name>
<dbReference type="InterPro" id="IPR040962">
    <property type="entry name" value="TPR_22"/>
</dbReference>
<keyword evidence="1" id="KW-0677">Repeat</keyword>
<dbReference type="InParanoid" id="A0A409Y9Q5"/>
<keyword evidence="5" id="KW-1185">Reference proteome</keyword>
<dbReference type="EMBL" id="NHTK01001348">
    <property type="protein sequence ID" value="PPQ99738.1"/>
    <property type="molecule type" value="Genomic_DNA"/>
</dbReference>
<dbReference type="PANTHER" id="PTHR15704">
    <property type="entry name" value="SUPERKILLER 3 PROTEIN-RELATED"/>
    <property type="match status" value="1"/>
</dbReference>
<gene>
    <name evidence="4" type="ORF">CVT24_009721</name>
</gene>
<feature type="repeat" description="TPR" evidence="3">
    <location>
        <begin position="982"/>
        <end position="1015"/>
    </location>
</feature>
<sequence length="1450" mass="160884">MSFVKSYLKSARDAISKKDYANAKKSSLQVLDYEPENYNAHVFLGLALLELGEYNQSEEAYEKAIKLNSTHPLAYQGLSSFYEKRENWKKYAATLIQLMMIFNASEDAVKCAETLQKIVAAYRKHGEDSEIIQGLSYYLPESPVYALLSTLPRPDPTNPTGTSTFEAQDAVHNGLPILEEIIQLTEKIETGRFNREFASRRTRLGAPPPDVLQKDIQREISADSKLPTLYDAILNHPSTSDDLRRTTETKLLRHRQNYLASIPSTPQNQQLKQQLLSEVEEMVKGIVLLEKPDEPGWLFHLEGLDVEDFADYDRGTVRQYIRLFPNSRLANLFKGYFAYYHEELWTDEEELKAYALQEDEDPLDFALAAGISLPDTIIGNRLTADLYLQEQDYESAIKTAKVCLQVLQTKESETGRSLPSARIALQVIQATALVHFYPPKHHKTAASILAEVLGKSPNNTTALMDQGYILEAASSWSEAAAVFDKVVSLISDDIQDGLRAREEAAWSRYQSGEVEAGIAELEQTLAILENLDDETRKPDCARCMWRIGKGRLETGDTETAFKKFIGALKQDSRFAPAFTSLGVYYHDYADPPDPARSSKCFQKAFELDARETLAAQKLAEGFADDREWDLVDVVAQRTIDGEGGLNAGMDKAEGDTTRYLPSNSWAWKALGVVKLHYRDYAAAIQAFQISLRVHPEDQVLWVRLGEAYARAGRHAAALKALKHAHEMAPDDWLCSYYIADVEHLMGNYQSSIDLLEDIRKKRPDEPGVLFALAQSQFDLGRSQYYDGLQIRSEACLLSAIETALSIAGGNVAFRSLGWKIIADSIFQLSHFSAFTNNLQVLQCLRSIKFLQPPESSSDLVKTIVRPSLGTEDGNELEPLKVNALAVHAYLCVISVQAVSQTPQSSAWYDLGVSIHSWIDKAPPSIDAIPIRESVVEYLKKAIQLDDARDEYWIALGHSYFKTNPRAAQHAYIKAIDIDSKNAMNWVSLGLLYYYHGDVELANEALYRAQVLDPDNALAWIGQFLVATANKHHADANLLLEHAVGLVGSVPAADYEFAFKAFESITVKKDTRVDSLLTPFFLLERFTRQRPNDASGLHLFALVCERLGHFDLGETLIQKAISILEAAYEETEDPEVETRYTIANAGLGRLRLAGGDYAGCVESFSTVLGLLTEKTDPLDDTVRVLKVQAHLFIGLAQYFAGDLGTALQFLEDGLEVVPVEDASGNLITKKMRGHLMIVLAQTLWAIGSDEAKETAKGKLFECITEDPDNLEAITILAGMGILTADDGLIDAALSEILALPIDQKLEMDPQHHVDYLLIQHHLALGEIKKALSIAQQAVRNAPASLEQRNTLARLCLQIGSSSTSADADRQTAFALLAGTDSAGDKTNKVYEEVGKTCVALGIQAVVLASSPKGGEESKRDGLKKAQKGIFLRPSSEMGWQTLVFVRAQVES</sequence>
<dbReference type="GO" id="GO:0006401">
    <property type="term" value="P:RNA catabolic process"/>
    <property type="evidence" value="ECO:0007669"/>
    <property type="project" value="InterPro"/>
</dbReference>
<reference evidence="4 5" key="1">
    <citation type="journal article" date="2018" name="Evol. Lett.">
        <title>Horizontal gene cluster transfer increased hallucinogenic mushroom diversity.</title>
        <authorList>
            <person name="Reynolds H.T."/>
            <person name="Vijayakumar V."/>
            <person name="Gluck-Thaler E."/>
            <person name="Korotkin H.B."/>
            <person name="Matheny P.B."/>
            <person name="Slot J.C."/>
        </authorList>
    </citation>
    <scope>NUCLEOTIDE SEQUENCE [LARGE SCALE GENOMIC DNA]</scope>
    <source>
        <strain evidence="4 5">2629</strain>
    </source>
</reference>
<comment type="caution">
    <text evidence="4">The sequence shown here is derived from an EMBL/GenBank/DDBJ whole genome shotgun (WGS) entry which is preliminary data.</text>
</comment>
<evidence type="ECO:0000256" key="1">
    <source>
        <dbReference type="ARBA" id="ARBA00022737"/>
    </source>
</evidence>
<dbReference type="PROSITE" id="PS50005">
    <property type="entry name" value="TPR"/>
    <property type="match status" value="4"/>
</dbReference>
<protein>
    <recommendedName>
        <fullName evidence="6">Superkiller protein 3</fullName>
    </recommendedName>
</protein>
<dbReference type="FunCoup" id="A0A409Y9Q5">
    <property type="interactions" value="245"/>
</dbReference>
<dbReference type="Proteomes" id="UP000284842">
    <property type="component" value="Unassembled WGS sequence"/>
</dbReference>
<dbReference type="InterPro" id="IPR039226">
    <property type="entry name" value="Ski3/TTC37"/>
</dbReference>
<evidence type="ECO:0000313" key="4">
    <source>
        <dbReference type="EMBL" id="PPQ99738.1"/>
    </source>
</evidence>
<keyword evidence="2 3" id="KW-0802">TPR repeat</keyword>
<evidence type="ECO:0000313" key="5">
    <source>
        <dbReference type="Proteomes" id="UP000284842"/>
    </source>
</evidence>
<dbReference type="GO" id="GO:0055087">
    <property type="term" value="C:Ski complex"/>
    <property type="evidence" value="ECO:0007669"/>
    <property type="project" value="InterPro"/>
</dbReference>
<evidence type="ECO:0008006" key="6">
    <source>
        <dbReference type="Google" id="ProtNLM"/>
    </source>
</evidence>
<dbReference type="Pfam" id="PF18833">
    <property type="entry name" value="TPR_22"/>
    <property type="match status" value="1"/>
</dbReference>
<dbReference type="SUPFAM" id="SSF48452">
    <property type="entry name" value="TPR-like"/>
    <property type="match status" value="4"/>
</dbReference>
<dbReference type="Pfam" id="PF13432">
    <property type="entry name" value="TPR_16"/>
    <property type="match status" value="3"/>
</dbReference>
<proteinExistence type="predicted"/>